<accession>A0A2V1ISJ5</accession>
<dbReference type="InterPro" id="IPR039426">
    <property type="entry name" value="TonB-dep_rcpt-like"/>
</dbReference>
<dbReference type="InterPro" id="IPR000531">
    <property type="entry name" value="Beta-barrel_TonB"/>
</dbReference>
<evidence type="ECO:0000256" key="10">
    <source>
        <dbReference type="SAM" id="SignalP"/>
    </source>
</evidence>
<keyword evidence="5 9" id="KW-0798">TonB box</keyword>
<feature type="domain" description="TonB-dependent receptor plug" evidence="12">
    <location>
        <begin position="126"/>
        <end position="231"/>
    </location>
</feature>
<keyword evidence="13" id="KW-0675">Receptor</keyword>
<dbReference type="Pfam" id="PF07715">
    <property type="entry name" value="Plug"/>
    <property type="match status" value="1"/>
</dbReference>
<sequence length="1051" mass="115424">MPKQLTKVMLACLLSAGGCYQAVYAQEAAGVSQTNGTCTGTVTDSTGEPMVGASVFVIGTNKGTSTDIDGRFSLTGVNKGATLRISSVGYTTVNVKWDGQPLSVVLSDEGNQLDEVVVVGYGIQKKVNLTGAVATVNGDVLKDRPITNIGQGLQGVIGNLNVSANNGGAPGATSSFNVRGTTSLNGGSPLVLVDNVQMDANLVNPNDIESVTVLKDAASAAIYGARAAYGVILITTKKGRANEKPTISFGASGYWSQAAMEFHKVNSLQYLQMMNGAAQNDRGSNYFNDLVNQYVEDYFYGRYDSPVFTVPGSNKYEYCGNTDWWDALYKTSFSQLYNLSINGGTDKTTYYASLAMTDQGTNRRGADENFKRYNASINVETKINNWLTVGGKISNAYVTQTHPTGSGNSGVTSMSGMFKNDLRPFMPVKHPDGNWAGQGSFTNPVAVAAEGGNSKTQNNDLWMTGVVKLTPIKNLFVQADYTWNAYTSNQTSRNTAFMEYGVDGEPLADYPWTSRPTYIYKYSANDYYQAFNAFAQYDWTLGGSHNFTIMTGYNQEKKVNGSFSAQRNDLLSGNSNQFNQASGDRSMSSSATQWSINSWFGRLNYNYQGKYLAEFVWRYDGSSKFPSGDRYGFFPSGSIGWRISEESFWEGMRGWWNNMKIRASYGRLGNQAVGSNFPYIANMNSGTLGYIVGGYNNRPLVVQAPGLVSATLTWEKVDQLDLGFDAAFLGNRLTAEFDWYQRDTKGMLTGQNPLPGVLGTNVPQANAADLRTTGWELALRWNDRVNSIGLNYYGRVSLSDYQAEITKFDNPDKNLGSYYVGQKIGEIWGYDSNGLFQTAEEVASSPSQSQIWGGTWEPGMTKYVDRNGDGIIGYGDNTVDNPGDRHIIGNSTPRYQFGITVGAEWKGFDFDMFWQGTGKRDYWFGGDDYWAFSNEWSVPQKHTANNTWTPENTGAFFPLLSHNGGKNGASRQTSTRYLQDASYGRLKSVMLGYTIPVKVTSKVGIERLRLYVQGENLLTITPMEKCVDPETLGNMTYPLQRKFTIGLNLTL</sequence>
<protein>
    <submittedName>
        <fullName evidence="13">TonB-dependent receptor</fullName>
    </submittedName>
</protein>
<reference evidence="14" key="1">
    <citation type="submission" date="2018-02" db="EMBL/GenBank/DDBJ databases">
        <authorList>
            <person name="Clavel T."/>
            <person name="Strowig T."/>
        </authorList>
    </citation>
    <scope>NUCLEOTIDE SEQUENCE [LARGE SCALE GENOMIC DNA]</scope>
    <source>
        <strain evidence="14">DSM 100764</strain>
    </source>
</reference>
<feature type="domain" description="TonB-dependent receptor-like beta-barrel" evidence="11">
    <location>
        <begin position="452"/>
        <end position="1017"/>
    </location>
</feature>
<evidence type="ECO:0000256" key="7">
    <source>
        <dbReference type="ARBA" id="ARBA00023237"/>
    </source>
</evidence>
<proteinExistence type="inferred from homology"/>
<dbReference type="Gene3D" id="2.40.170.20">
    <property type="entry name" value="TonB-dependent receptor, beta-barrel domain"/>
    <property type="match status" value="1"/>
</dbReference>
<dbReference type="InterPro" id="IPR008969">
    <property type="entry name" value="CarboxyPept-like_regulatory"/>
</dbReference>
<dbReference type="InterPro" id="IPR023997">
    <property type="entry name" value="TonB-dep_OMP_SusC/RagA_CS"/>
</dbReference>
<dbReference type="AlphaFoldDB" id="A0A2V1ISJ5"/>
<keyword evidence="7 8" id="KW-0998">Cell outer membrane</keyword>
<dbReference type="NCBIfam" id="TIGR04057">
    <property type="entry name" value="SusC_RagA_signa"/>
    <property type="match status" value="1"/>
</dbReference>
<evidence type="ECO:0000313" key="13">
    <source>
        <dbReference type="EMBL" id="PWB07503.1"/>
    </source>
</evidence>
<evidence type="ECO:0000256" key="4">
    <source>
        <dbReference type="ARBA" id="ARBA00022692"/>
    </source>
</evidence>
<keyword evidence="10" id="KW-0732">Signal</keyword>
<keyword evidence="2 8" id="KW-0813">Transport</keyword>
<evidence type="ECO:0000256" key="1">
    <source>
        <dbReference type="ARBA" id="ARBA00004571"/>
    </source>
</evidence>
<evidence type="ECO:0000256" key="3">
    <source>
        <dbReference type="ARBA" id="ARBA00022452"/>
    </source>
</evidence>
<keyword evidence="14" id="KW-1185">Reference proteome</keyword>
<dbReference type="InterPro" id="IPR037066">
    <property type="entry name" value="Plug_dom_sf"/>
</dbReference>
<evidence type="ECO:0000256" key="9">
    <source>
        <dbReference type="RuleBase" id="RU003357"/>
    </source>
</evidence>
<evidence type="ECO:0000259" key="11">
    <source>
        <dbReference type="Pfam" id="PF00593"/>
    </source>
</evidence>
<dbReference type="Pfam" id="PF13715">
    <property type="entry name" value="CarbopepD_reg_2"/>
    <property type="match status" value="1"/>
</dbReference>
<evidence type="ECO:0000256" key="6">
    <source>
        <dbReference type="ARBA" id="ARBA00023136"/>
    </source>
</evidence>
<evidence type="ECO:0000256" key="2">
    <source>
        <dbReference type="ARBA" id="ARBA00022448"/>
    </source>
</evidence>
<dbReference type="InterPro" id="IPR023996">
    <property type="entry name" value="TonB-dep_OMP_SusC/RagA"/>
</dbReference>
<feature type="chain" id="PRO_5016041804" evidence="10">
    <location>
        <begin position="26"/>
        <end position="1051"/>
    </location>
</feature>
<evidence type="ECO:0000256" key="5">
    <source>
        <dbReference type="ARBA" id="ARBA00023077"/>
    </source>
</evidence>
<dbReference type="NCBIfam" id="TIGR04056">
    <property type="entry name" value="OMP_RagA_SusC"/>
    <property type="match status" value="1"/>
</dbReference>
<dbReference type="Pfam" id="PF00593">
    <property type="entry name" value="TonB_dep_Rec_b-barrel"/>
    <property type="match status" value="1"/>
</dbReference>
<organism evidence="13 14">
    <name type="scientific">Paramuribaculum intestinale</name>
    <dbReference type="NCBI Taxonomy" id="2094151"/>
    <lineage>
        <taxon>Bacteria</taxon>
        <taxon>Pseudomonadati</taxon>
        <taxon>Bacteroidota</taxon>
        <taxon>Bacteroidia</taxon>
        <taxon>Bacteroidales</taxon>
        <taxon>Muribaculaceae</taxon>
        <taxon>Paramuribaculum</taxon>
    </lineage>
</organism>
<keyword evidence="4 8" id="KW-0812">Transmembrane</keyword>
<comment type="caution">
    <text evidence="13">The sequence shown here is derived from an EMBL/GenBank/DDBJ whole genome shotgun (WGS) entry which is preliminary data.</text>
</comment>
<evidence type="ECO:0000259" key="12">
    <source>
        <dbReference type="Pfam" id="PF07715"/>
    </source>
</evidence>
<comment type="similarity">
    <text evidence="8 9">Belongs to the TonB-dependent receptor family.</text>
</comment>
<keyword evidence="3 8" id="KW-1134">Transmembrane beta strand</keyword>
<dbReference type="PROSITE" id="PS51257">
    <property type="entry name" value="PROKAR_LIPOPROTEIN"/>
    <property type="match status" value="1"/>
</dbReference>
<dbReference type="GO" id="GO:0009279">
    <property type="term" value="C:cell outer membrane"/>
    <property type="evidence" value="ECO:0007669"/>
    <property type="project" value="UniProtKB-SubCell"/>
</dbReference>
<keyword evidence="6 8" id="KW-0472">Membrane</keyword>
<dbReference type="Gene3D" id="2.60.40.1120">
    <property type="entry name" value="Carboxypeptidase-like, regulatory domain"/>
    <property type="match status" value="1"/>
</dbReference>
<dbReference type="InterPro" id="IPR036942">
    <property type="entry name" value="Beta-barrel_TonB_sf"/>
</dbReference>
<evidence type="ECO:0000313" key="14">
    <source>
        <dbReference type="Proteomes" id="UP000244925"/>
    </source>
</evidence>
<dbReference type="RefSeq" id="WP_107036082.1">
    <property type="nucleotide sequence ID" value="NZ_CAQBFJ010000015.1"/>
</dbReference>
<dbReference type="Proteomes" id="UP000244925">
    <property type="component" value="Unassembled WGS sequence"/>
</dbReference>
<feature type="signal peptide" evidence="10">
    <location>
        <begin position="1"/>
        <end position="25"/>
    </location>
</feature>
<dbReference type="Gene3D" id="2.170.130.10">
    <property type="entry name" value="TonB-dependent receptor, plug domain"/>
    <property type="match status" value="1"/>
</dbReference>
<dbReference type="InterPro" id="IPR012910">
    <property type="entry name" value="Plug_dom"/>
</dbReference>
<name>A0A2V1ISJ5_9BACT</name>
<dbReference type="PROSITE" id="PS52016">
    <property type="entry name" value="TONB_DEPENDENT_REC_3"/>
    <property type="match status" value="1"/>
</dbReference>
<gene>
    <name evidence="13" type="ORF">C5O25_07300</name>
</gene>
<evidence type="ECO:0000256" key="8">
    <source>
        <dbReference type="PROSITE-ProRule" id="PRU01360"/>
    </source>
</evidence>
<comment type="subcellular location">
    <subcellularLocation>
        <location evidence="1 8">Cell outer membrane</location>
        <topology evidence="1 8">Multi-pass membrane protein</topology>
    </subcellularLocation>
</comment>
<dbReference type="SUPFAM" id="SSF56935">
    <property type="entry name" value="Porins"/>
    <property type="match status" value="1"/>
</dbReference>
<dbReference type="SUPFAM" id="SSF49464">
    <property type="entry name" value="Carboxypeptidase regulatory domain-like"/>
    <property type="match status" value="1"/>
</dbReference>
<dbReference type="EMBL" id="PUBV01000012">
    <property type="protein sequence ID" value="PWB07503.1"/>
    <property type="molecule type" value="Genomic_DNA"/>
</dbReference>